<gene>
    <name evidence="2" type="ORF">Pma05_62220</name>
</gene>
<feature type="transmembrane region" description="Helical" evidence="1">
    <location>
        <begin position="153"/>
        <end position="172"/>
    </location>
</feature>
<dbReference type="Proteomes" id="UP000621500">
    <property type="component" value="Unassembled WGS sequence"/>
</dbReference>
<evidence type="ECO:0000313" key="2">
    <source>
        <dbReference type="EMBL" id="GIG99649.1"/>
    </source>
</evidence>
<feature type="transmembrane region" description="Helical" evidence="1">
    <location>
        <begin position="222"/>
        <end position="239"/>
    </location>
</feature>
<evidence type="ECO:0000256" key="1">
    <source>
        <dbReference type="SAM" id="Phobius"/>
    </source>
</evidence>
<feature type="transmembrane region" description="Helical" evidence="1">
    <location>
        <begin position="32"/>
        <end position="51"/>
    </location>
</feature>
<accession>A0ABQ4EYF7</accession>
<feature type="transmembrane region" description="Helical" evidence="1">
    <location>
        <begin position="251"/>
        <end position="271"/>
    </location>
</feature>
<keyword evidence="1" id="KW-1133">Transmembrane helix</keyword>
<reference evidence="2 3" key="1">
    <citation type="submission" date="2021-01" db="EMBL/GenBank/DDBJ databases">
        <title>Whole genome shotgun sequence of Plantactinospora mayteni NBRC 109088.</title>
        <authorList>
            <person name="Komaki H."/>
            <person name="Tamura T."/>
        </authorList>
    </citation>
    <scope>NUCLEOTIDE SEQUENCE [LARGE SCALE GENOMIC DNA]</scope>
    <source>
        <strain evidence="2 3">NBRC 109088</strain>
    </source>
</reference>
<dbReference type="RefSeq" id="WP_203861071.1">
    <property type="nucleotide sequence ID" value="NZ_BAAAZQ010000001.1"/>
</dbReference>
<name>A0ABQ4EYF7_9ACTN</name>
<feature type="transmembrane region" description="Helical" evidence="1">
    <location>
        <begin position="349"/>
        <end position="368"/>
    </location>
</feature>
<dbReference type="GO" id="GO:0016740">
    <property type="term" value="F:transferase activity"/>
    <property type="evidence" value="ECO:0007669"/>
    <property type="project" value="UniProtKB-KW"/>
</dbReference>
<protein>
    <submittedName>
        <fullName evidence="2">Glycosyl transferase</fullName>
    </submittedName>
</protein>
<feature type="transmembrane region" description="Helical" evidence="1">
    <location>
        <begin position="324"/>
        <end position="342"/>
    </location>
</feature>
<keyword evidence="1" id="KW-0812">Transmembrane</keyword>
<keyword evidence="3" id="KW-1185">Reference proteome</keyword>
<proteinExistence type="predicted"/>
<comment type="caution">
    <text evidence="2">The sequence shown here is derived from an EMBL/GenBank/DDBJ whole genome shotgun (WGS) entry which is preliminary data.</text>
</comment>
<keyword evidence="2" id="KW-0808">Transferase</keyword>
<sequence>MVDNSSDAEAGSTEVGRSRQRRFFRTPARADVLAIGAYVLLGVFVCANYWVDVNHRVSSHLPTDHSWFEWLFAHGAYSVQHLENPLFSARQNAPDGVNMMANTSLLGVTLPLAPLTWLFGPQVTYALYLGGALAATAGTSYWMLSRYLVSSRGAAFVGGAFLGFAPGIIHHANGQPNFVSNFLLPLIVVRVFRLTEPGRWLRNGLVLGLLVAYQIFINEEMLLLTALACAVVVPLYVAFRWSRMRDQIWNLLRGVGVGGAVALLLAGYPIWYQFNGPQSYRGLQGGVFHNWGEDLRAFVTYSRDTIAGTPEVEKTIGVTEQNTWLGWPLVGLVVLVAVLLWRTSVAARIAALLGAGFALFSLGRQIRYDGRLTEHEGPWHLLPEDLPLIEMMMPTRLSLVTVATVGILVALAWDEVAKSRPRPFASNGGTPASAPLEVAGPVEPVRRRLRIMAYAAIALALLPIIPRPLPAMRIDPPPQFITSGAWRPYVPAGRTLVPVPIPSNVHGLSTLRWSALTGQEFPIPAGYFIGPDTEGYGVFGAPSRPTSLLIYGTMDRGAAPVVTEENRRQAIEDLRFWKASVVVLGDHPATPALHVLLAGLFGPGQRVDDVWLWDVRPLVG</sequence>
<dbReference type="EMBL" id="BONX01000046">
    <property type="protein sequence ID" value="GIG99649.1"/>
    <property type="molecule type" value="Genomic_DNA"/>
</dbReference>
<feature type="transmembrane region" description="Helical" evidence="1">
    <location>
        <begin position="388"/>
        <end position="413"/>
    </location>
</feature>
<feature type="transmembrane region" description="Helical" evidence="1">
    <location>
        <begin position="451"/>
        <end position="469"/>
    </location>
</feature>
<feature type="transmembrane region" description="Helical" evidence="1">
    <location>
        <begin position="200"/>
        <end position="216"/>
    </location>
</feature>
<evidence type="ECO:0000313" key="3">
    <source>
        <dbReference type="Proteomes" id="UP000621500"/>
    </source>
</evidence>
<organism evidence="2 3">
    <name type="scientific">Plantactinospora mayteni</name>
    <dbReference type="NCBI Taxonomy" id="566021"/>
    <lineage>
        <taxon>Bacteria</taxon>
        <taxon>Bacillati</taxon>
        <taxon>Actinomycetota</taxon>
        <taxon>Actinomycetes</taxon>
        <taxon>Micromonosporales</taxon>
        <taxon>Micromonosporaceae</taxon>
        <taxon>Plantactinospora</taxon>
    </lineage>
</organism>
<keyword evidence="1" id="KW-0472">Membrane</keyword>
<feature type="transmembrane region" description="Helical" evidence="1">
    <location>
        <begin position="178"/>
        <end position="193"/>
    </location>
</feature>